<evidence type="ECO:0000256" key="3">
    <source>
        <dbReference type="SAM" id="Phobius"/>
    </source>
</evidence>
<keyword evidence="4" id="KW-0732">Signal</keyword>
<feature type="compositionally biased region" description="Basic and acidic residues" evidence="2">
    <location>
        <begin position="1416"/>
        <end position="1448"/>
    </location>
</feature>
<dbReference type="InterPro" id="IPR029033">
    <property type="entry name" value="His_PPase_superfam"/>
</dbReference>
<dbReference type="EMBL" id="ML738412">
    <property type="protein sequence ID" value="KAE8307256.1"/>
    <property type="molecule type" value="Genomic_DNA"/>
</dbReference>
<dbReference type="Proteomes" id="UP000325433">
    <property type="component" value="Unassembled WGS sequence"/>
</dbReference>
<accession>A0A5N6VGG6</accession>
<feature type="compositionally biased region" description="Polar residues" evidence="2">
    <location>
        <begin position="1212"/>
        <end position="1230"/>
    </location>
</feature>
<feature type="signal peptide" evidence="4">
    <location>
        <begin position="1"/>
        <end position="22"/>
    </location>
</feature>
<feature type="chain" id="PRO_5024956844" description="Histidine phosphatase superfamily" evidence="4">
    <location>
        <begin position="23"/>
        <end position="1448"/>
    </location>
</feature>
<comment type="similarity">
    <text evidence="1">Belongs to the histidine acid phosphatase family.</text>
</comment>
<reference evidence="6" key="1">
    <citation type="submission" date="2019-04" db="EMBL/GenBank/DDBJ databases">
        <title>Friends and foes A comparative genomics studyof 23 Aspergillus species from section Flavi.</title>
        <authorList>
            <consortium name="DOE Joint Genome Institute"/>
            <person name="Kjaerbolling I."/>
            <person name="Vesth T."/>
            <person name="Frisvad J.C."/>
            <person name="Nybo J.L."/>
            <person name="Theobald S."/>
            <person name="Kildgaard S."/>
            <person name="Isbrandt T."/>
            <person name="Kuo A."/>
            <person name="Sato A."/>
            <person name="Lyhne E.K."/>
            <person name="Kogle M.E."/>
            <person name="Wiebenga A."/>
            <person name="Kun R.S."/>
            <person name="Lubbers R.J."/>
            <person name="Makela M.R."/>
            <person name="Barry K."/>
            <person name="Chovatia M."/>
            <person name="Clum A."/>
            <person name="Daum C."/>
            <person name="Haridas S."/>
            <person name="He G."/>
            <person name="LaButti K."/>
            <person name="Lipzen A."/>
            <person name="Mondo S."/>
            <person name="Riley R."/>
            <person name="Salamov A."/>
            <person name="Simmons B.A."/>
            <person name="Magnuson J.K."/>
            <person name="Henrissat B."/>
            <person name="Mortensen U.H."/>
            <person name="Larsen T.O."/>
            <person name="Devries R.P."/>
            <person name="Grigoriev I.V."/>
            <person name="Machida M."/>
            <person name="Baker S.E."/>
            <person name="Andersen M.R."/>
        </authorList>
    </citation>
    <scope>NUCLEOTIDE SEQUENCE [LARGE SCALE GENOMIC DNA]</scope>
    <source>
        <strain evidence="6">CBS 130015</strain>
    </source>
</reference>
<feature type="region of interest" description="Disordered" evidence="2">
    <location>
        <begin position="532"/>
        <end position="555"/>
    </location>
</feature>
<dbReference type="GO" id="GO:0016791">
    <property type="term" value="F:phosphatase activity"/>
    <property type="evidence" value="ECO:0007669"/>
    <property type="project" value="TreeGrafter"/>
</dbReference>
<gene>
    <name evidence="5" type="ORF">BDV41DRAFT_582543</name>
</gene>
<dbReference type="InterPro" id="IPR000560">
    <property type="entry name" value="His_Pase_clade-2"/>
</dbReference>
<organism evidence="5 6">
    <name type="scientific">Aspergillus transmontanensis</name>
    <dbReference type="NCBI Taxonomy" id="1034304"/>
    <lineage>
        <taxon>Eukaryota</taxon>
        <taxon>Fungi</taxon>
        <taxon>Dikarya</taxon>
        <taxon>Ascomycota</taxon>
        <taxon>Pezizomycotina</taxon>
        <taxon>Eurotiomycetes</taxon>
        <taxon>Eurotiomycetidae</taxon>
        <taxon>Eurotiales</taxon>
        <taxon>Aspergillaceae</taxon>
        <taxon>Aspergillus</taxon>
        <taxon>Aspergillus subgen. Circumdati</taxon>
    </lineage>
</organism>
<proteinExistence type="inferred from homology"/>
<dbReference type="SUPFAM" id="SSF53254">
    <property type="entry name" value="Phosphoglycerate mutase-like"/>
    <property type="match status" value="1"/>
</dbReference>
<keyword evidence="3" id="KW-1133">Transmembrane helix</keyword>
<feature type="compositionally biased region" description="Polar residues" evidence="2">
    <location>
        <begin position="1093"/>
        <end position="1117"/>
    </location>
</feature>
<evidence type="ECO:0000256" key="1">
    <source>
        <dbReference type="ARBA" id="ARBA00005375"/>
    </source>
</evidence>
<evidence type="ECO:0008006" key="7">
    <source>
        <dbReference type="Google" id="ProtNLM"/>
    </source>
</evidence>
<feature type="region of interest" description="Disordered" evidence="2">
    <location>
        <begin position="1209"/>
        <end position="1230"/>
    </location>
</feature>
<keyword evidence="3" id="KW-0472">Membrane</keyword>
<name>A0A5N6VGG6_9EURO</name>
<evidence type="ECO:0000256" key="2">
    <source>
        <dbReference type="SAM" id="MobiDB-lite"/>
    </source>
</evidence>
<feature type="region of interest" description="Disordered" evidence="2">
    <location>
        <begin position="1369"/>
        <end position="1448"/>
    </location>
</feature>
<evidence type="ECO:0000256" key="4">
    <source>
        <dbReference type="SAM" id="SignalP"/>
    </source>
</evidence>
<keyword evidence="6" id="KW-1185">Reference proteome</keyword>
<evidence type="ECO:0000313" key="6">
    <source>
        <dbReference type="Proteomes" id="UP000325433"/>
    </source>
</evidence>
<feature type="region of interest" description="Disordered" evidence="2">
    <location>
        <begin position="1150"/>
        <end position="1197"/>
    </location>
</feature>
<dbReference type="PANTHER" id="PTHR11567:SF127">
    <property type="entry name" value="HISTIDINE ACID PHOSPHATASE"/>
    <property type="match status" value="1"/>
</dbReference>
<feature type="region of interest" description="Disordered" evidence="2">
    <location>
        <begin position="1067"/>
        <end position="1117"/>
    </location>
</feature>
<feature type="transmembrane region" description="Helical" evidence="3">
    <location>
        <begin position="447"/>
        <end position="474"/>
    </location>
</feature>
<dbReference type="InterPro" id="IPR050645">
    <property type="entry name" value="Histidine_acid_phosphatase"/>
</dbReference>
<evidence type="ECO:0000313" key="5">
    <source>
        <dbReference type="EMBL" id="KAE8307256.1"/>
    </source>
</evidence>
<keyword evidence="3" id="KW-0812">Transmembrane</keyword>
<dbReference type="Pfam" id="PF00328">
    <property type="entry name" value="His_Phos_2"/>
    <property type="match status" value="1"/>
</dbReference>
<dbReference type="PANTHER" id="PTHR11567">
    <property type="entry name" value="ACID PHOSPHATASE-RELATED"/>
    <property type="match status" value="1"/>
</dbReference>
<sequence>MLISNFHVITVAAAIHTSLASAQNLEEKVWAVVAYNLYGDSIPSALPRPKALTPYGANELYAAGSVFRDRYVAIHDNNNTSNTRIQNLSPYLIDAEEVDVFSTTDPSVVASAQAFMQGLYPPLEKSLNATFSDSPFQLANGSIATAPLGGYQYPQIVTLDAVDPRSIKLDGDTGCLLHQVADTEYKYSPEAQEITQDSAAFYSRIYPLSLSGVLDPSSANYANAVMISEYLDYESVHNESLLHNVNQDDIDRARSLADRYVFATNGYMDSTGTNVSDRIRTVAGRTLASSILDAFNNNIDYRGTNGKITLLFGNDEPAVALASLMQLASPKYENFYGRPTRGASMVFELYSLENNSSPAYPDPSQLYVRFLLRNGTHSADFRSYPLFGHGPSNIAIPFTEFQAEVEEVSLGSTKEWCLLCNSQATFCSGVFDGHQNRPTSDKDLSPAVGGVIGAVVTLVVIALISILGFLVCGFRMNRTRRSSLGGFKGNSKMASDSDVTFKNPTWEDVKPTDTQEIHSSGAGITVVRGHERTGSWEMKSQQQNNNNNHTGGEQAVSPFNELEEEEEWQIHSAIQPVTARENNLLRQNHTSTNVLTEQSVNRSRTVSNISHQTEASLNRLHCPIRVPKDPPRSSRAQTDAGFARFLKDHTSPKHQRVTAGGRIVPMEPQTPAPKFKLPVQKKEASNHEMEALGSILRIENESLSGNIPIGPMETNSNRSDISRNSVSPTGILPDLAKLSLTNGIFDQTSQGSGCPPIVPWPAPGYALPSGYSVAFNNQQLPRVDQYPQMAYVPVFPDPAMYGVGSDMHSGIPDMYPSLNVQGPMSSMPTSGQPHLAVSTASSDFTSCSNTASAGSSSAFSQSQLSYEPGYPTFAPQVYQFVGSQFPAPKQPQYLPPMSQGMPHLKCLDEAKKQYESLSSQLSRLDRYMAIHTWDIDSRSKKVMVEQRKSLVRELDVVRMYREQLELIFGKPSINGSSDQQRVNADLLIPPITYLTGSMADYQGFLGPVSSSSSASCAGQTLPTYLAPPTLPMLYPENEASIPVFPWQNLGNPGSAVGVKDMSANGTLGNLNLSQRNDETRTNLNINQRDKQVHTSTFSDESGSTGDEQASSRLPSPSDLQHLYHKIEEAAERGEPVGRLLKELYVVTTQLVKQKREEGRISRRPTRGTQGLPPLPSGKPDPTRMTANGRQMKPASHPWGSEAHFREAVRSCGDTSSTSDNEANGKLSSSCVSTTDSWATVHERSKRLVSMGSLEDPKCGRNPETIWESPRSLPKYKFGSAEIHASGAPHNVGWIQGRLEDRKEVKLSKNTTLHRTRRARGGDSGMQDVKLPVSSLNTQLLSRNRGLVFQKTAALAVPQNVNVQAYVPSFDGPGDAPRNETSQRTMETGDRQTQETACYDSVQEARPWYMPKQRPKPSRETLRDFFRQVRDEERREMRDSQNEGQSNDR</sequence>
<dbReference type="Gene3D" id="3.40.50.1240">
    <property type="entry name" value="Phosphoglycerate mutase-like"/>
    <property type="match status" value="1"/>
</dbReference>
<protein>
    <recommendedName>
        <fullName evidence="7">Histidine phosphatase superfamily</fullName>
    </recommendedName>
</protein>